<accession>A0A8U0A2L2</accession>
<evidence type="ECO:0000313" key="5">
    <source>
        <dbReference type="EMBL" id="UPM43294.1"/>
    </source>
</evidence>
<sequence length="222" mass="24953">MSLIAEFRLFNPNFPLMDSLSTVPDMRLRVEQAIAEHSGQPILFLWASGDDFETFESALTADCTVEDSTRIEDTGDRRLYRVQVTERSEMVLYPAELKAGTSRLSVSVSENGVETRMRLPDRRALRRFREICDEYGVTLSLQGLYEDDGAAGNSQYGLSQKQETALQEAVSRGYYTVPRTITLEDLAKELDISRQAASERLRRGCHLLIKNTLGGTETEGDT</sequence>
<keyword evidence="2" id="KW-0804">Transcription</keyword>
<name>A0A8U0A2L2_9EURY</name>
<dbReference type="Pfam" id="PF04967">
    <property type="entry name" value="HTH_10"/>
    <property type="match status" value="1"/>
</dbReference>
<evidence type="ECO:0000256" key="2">
    <source>
        <dbReference type="ARBA" id="ARBA00023163"/>
    </source>
</evidence>
<dbReference type="EMBL" id="CP096019">
    <property type="protein sequence ID" value="UPM43294.1"/>
    <property type="molecule type" value="Genomic_DNA"/>
</dbReference>
<keyword evidence="6" id="KW-1185">Reference proteome</keyword>
<dbReference type="PANTHER" id="PTHR34236:SF1">
    <property type="entry name" value="DIMETHYL SULFOXIDE REDUCTASE TRANSCRIPTIONAL ACTIVATOR"/>
    <property type="match status" value="1"/>
</dbReference>
<feature type="domain" description="Bacterioopsin transcriptional activator GAF and HTH associated" evidence="4">
    <location>
        <begin position="6"/>
        <end position="134"/>
    </location>
</feature>
<feature type="domain" description="HTH bat-type" evidence="3">
    <location>
        <begin position="158"/>
        <end position="203"/>
    </location>
</feature>
<protein>
    <submittedName>
        <fullName evidence="5">Helix-turn-helix domain-containing protein</fullName>
    </submittedName>
</protein>
<organism evidence="5 6">
    <name type="scientific">Halocatena salina</name>
    <dbReference type="NCBI Taxonomy" id="2934340"/>
    <lineage>
        <taxon>Archaea</taxon>
        <taxon>Methanobacteriati</taxon>
        <taxon>Methanobacteriota</taxon>
        <taxon>Stenosarchaea group</taxon>
        <taxon>Halobacteria</taxon>
        <taxon>Halobacteriales</taxon>
        <taxon>Natronomonadaceae</taxon>
        <taxon>Halocatena</taxon>
    </lineage>
</organism>
<evidence type="ECO:0000256" key="1">
    <source>
        <dbReference type="ARBA" id="ARBA00023015"/>
    </source>
</evidence>
<dbReference type="KEGG" id="haad:MW046_02330"/>
<dbReference type="Pfam" id="PF15915">
    <property type="entry name" value="BAT"/>
    <property type="match status" value="1"/>
</dbReference>
<dbReference type="AlphaFoldDB" id="A0A8U0A2L2"/>
<dbReference type="InterPro" id="IPR007050">
    <property type="entry name" value="HTH_bacterioopsin"/>
</dbReference>
<dbReference type="Proteomes" id="UP000831768">
    <property type="component" value="Chromosome"/>
</dbReference>
<evidence type="ECO:0000259" key="3">
    <source>
        <dbReference type="Pfam" id="PF04967"/>
    </source>
</evidence>
<dbReference type="PANTHER" id="PTHR34236">
    <property type="entry name" value="DIMETHYL SULFOXIDE REDUCTASE TRANSCRIPTIONAL ACTIVATOR"/>
    <property type="match status" value="1"/>
</dbReference>
<keyword evidence="1" id="KW-0805">Transcription regulation</keyword>
<dbReference type="InterPro" id="IPR031803">
    <property type="entry name" value="BAT_GAF/HTH-assoc"/>
</dbReference>
<gene>
    <name evidence="5" type="ORF">MW046_02330</name>
</gene>
<dbReference type="RefSeq" id="WP_247993961.1">
    <property type="nucleotide sequence ID" value="NZ_CP096019.1"/>
</dbReference>
<proteinExistence type="predicted"/>
<evidence type="ECO:0000259" key="4">
    <source>
        <dbReference type="Pfam" id="PF15915"/>
    </source>
</evidence>
<evidence type="ECO:0000313" key="6">
    <source>
        <dbReference type="Proteomes" id="UP000831768"/>
    </source>
</evidence>
<dbReference type="GeneID" id="71926847"/>
<reference evidence="5" key="1">
    <citation type="submission" date="2022-04" db="EMBL/GenBank/DDBJ databases">
        <title>Halocatena sp. nov., isolated from a salt lake.</title>
        <authorList>
            <person name="Cui H.-L."/>
        </authorList>
    </citation>
    <scope>NUCLEOTIDE SEQUENCE</scope>
    <source>
        <strain evidence="5">AD-1</strain>
    </source>
</reference>